<accession>A0AAD5BUL0</accession>
<organism evidence="1 2">
    <name type="scientific">Ambrosia artemisiifolia</name>
    <name type="common">Common ragweed</name>
    <dbReference type="NCBI Taxonomy" id="4212"/>
    <lineage>
        <taxon>Eukaryota</taxon>
        <taxon>Viridiplantae</taxon>
        <taxon>Streptophyta</taxon>
        <taxon>Embryophyta</taxon>
        <taxon>Tracheophyta</taxon>
        <taxon>Spermatophyta</taxon>
        <taxon>Magnoliopsida</taxon>
        <taxon>eudicotyledons</taxon>
        <taxon>Gunneridae</taxon>
        <taxon>Pentapetalae</taxon>
        <taxon>asterids</taxon>
        <taxon>campanulids</taxon>
        <taxon>Asterales</taxon>
        <taxon>Asteraceae</taxon>
        <taxon>Asteroideae</taxon>
        <taxon>Heliantheae alliance</taxon>
        <taxon>Heliantheae</taxon>
        <taxon>Ambrosia</taxon>
    </lineage>
</organism>
<dbReference type="Proteomes" id="UP001206925">
    <property type="component" value="Unassembled WGS sequence"/>
</dbReference>
<gene>
    <name evidence="1" type="ORF">M8C21_031291</name>
</gene>
<reference evidence="1" key="1">
    <citation type="submission" date="2022-06" db="EMBL/GenBank/DDBJ databases">
        <title>Uncovering the hologenomic basis of an extraordinary plant invasion.</title>
        <authorList>
            <person name="Bieker V.C."/>
            <person name="Martin M.D."/>
            <person name="Gilbert T."/>
            <person name="Hodgins K."/>
            <person name="Battlay P."/>
            <person name="Petersen B."/>
            <person name="Wilson J."/>
        </authorList>
    </citation>
    <scope>NUCLEOTIDE SEQUENCE</scope>
    <source>
        <strain evidence="1">AA19_3_7</strain>
        <tissue evidence="1">Leaf</tissue>
    </source>
</reference>
<dbReference type="AlphaFoldDB" id="A0AAD5BUL0"/>
<name>A0AAD5BUL0_AMBAR</name>
<evidence type="ECO:0000313" key="2">
    <source>
        <dbReference type="Proteomes" id="UP001206925"/>
    </source>
</evidence>
<sequence>PPYPVATPLRATLELQHLRTRKPIAVSGLSNNGRWWSTSAVKGVDGNVQVETPPVAAAKVLKMCCRCRYGTCMWLLVCLKVMELQGC</sequence>
<evidence type="ECO:0000313" key="1">
    <source>
        <dbReference type="EMBL" id="KAI7729932.1"/>
    </source>
</evidence>
<proteinExistence type="predicted"/>
<protein>
    <submittedName>
        <fullName evidence="1">Uncharacterized protein</fullName>
    </submittedName>
</protein>
<feature type="non-terminal residue" evidence="1">
    <location>
        <position position="1"/>
    </location>
</feature>
<dbReference type="EMBL" id="JAMZMK010010878">
    <property type="protein sequence ID" value="KAI7729932.1"/>
    <property type="molecule type" value="Genomic_DNA"/>
</dbReference>
<keyword evidence="2" id="KW-1185">Reference proteome</keyword>
<comment type="caution">
    <text evidence="1">The sequence shown here is derived from an EMBL/GenBank/DDBJ whole genome shotgun (WGS) entry which is preliminary data.</text>
</comment>